<comment type="caution">
    <text evidence="2">The sequence shown here is derived from an EMBL/GenBank/DDBJ whole genome shotgun (WGS) entry which is preliminary data.</text>
</comment>
<feature type="compositionally biased region" description="Basic and acidic residues" evidence="1">
    <location>
        <begin position="13"/>
        <end position="26"/>
    </location>
</feature>
<evidence type="ECO:0000313" key="3">
    <source>
        <dbReference type="Proteomes" id="UP000655443"/>
    </source>
</evidence>
<proteinExistence type="predicted"/>
<organism evidence="2 3">
    <name type="scientific">Streptomyces alanosinicus</name>
    <dbReference type="NCBI Taxonomy" id="68171"/>
    <lineage>
        <taxon>Bacteria</taxon>
        <taxon>Bacillati</taxon>
        <taxon>Actinomycetota</taxon>
        <taxon>Actinomycetes</taxon>
        <taxon>Kitasatosporales</taxon>
        <taxon>Streptomycetaceae</taxon>
        <taxon>Streptomyces</taxon>
    </lineage>
</organism>
<reference evidence="2" key="1">
    <citation type="journal article" date="2014" name="Int. J. Syst. Evol. Microbiol.">
        <title>Complete genome sequence of Corynebacterium casei LMG S-19264T (=DSM 44701T), isolated from a smear-ripened cheese.</title>
        <authorList>
            <consortium name="US DOE Joint Genome Institute (JGI-PGF)"/>
            <person name="Walter F."/>
            <person name="Albersmeier A."/>
            <person name="Kalinowski J."/>
            <person name="Ruckert C."/>
        </authorList>
    </citation>
    <scope>NUCLEOTIDE SEQUENCE</scope>
    <source>
        <strain evidence="2">JCM 4714</strain>
    </source>
</reference>
<feature type="compositionally biased region" description="Low complexity" evidence="1">
    <location>
        <begin position="302"/>
        <end position="311"/>
    </location>
</feature>
<feature type="compositionally biased region" description="Low complexity" evidence="1">
    <location>
        <begin position="27"/>
        <end position="57"/>
    </location>
</feature>
<dbReference type="AlphaFoldDB" id="A0A918YQK5"/>
<sequence length="317" mass="32348">MAAGLPAAAGQGDADRPDTGPDHPDGDTGNTGNTGDSADAGDAGGPRPDNDDTTPTTARRRLSGWLRTVPGLAASTVVTTLAAAAGTAVVTGAVHLWPGSASSNVSLSVETDPMRLDAEGDILQLIPAERFDGSAPQTGCGGFWSWGRARGGVDEDRTRMQLTVTNSGSNTVLITGMRAELVARKPVAPVVEAGCRTQGEAKVYSVNIDLDKPQPNGVYDNGGKSVQPDFTVAAGDLETFLVTARITHGAAQWKLAVDLVEDGHQRTVVFDGDGGKPFSTVTRPTGLTSWELDPGGGGWRKATGGSAASAGQEGGTS</sequence>
<feature type="region of interest" description="Disordered" evidence="1">
    <location>
        <begin position="282"/>
        <end position="317"/>
    </location>
</feature>
<evidence type="ECO:0000313" key="2">
    <source>
        <dbReference type="EMBL" id="GHE12794.1"/>
    </source>
</evidence>
<accession>A0A918YQK5</accession>
<feature type="region of interest" description="Disordered" evidence="1">
    <location>
        <begin position="1"/>
        <end position="62"/>
    </location>
</feature>
<protein>
    <submittedName>
        <fullName evidence="2">Uncharacterized protein</fullName>
    </submittedName>
</protein>
<keyword evidence="3" id="KW-1185">Reference proteome</keyword>
<dbReference type="EMBL" id="BMVG01000036">
    <property type="protein sequence ID" value="GHE12794.1"/>
    <property type="molecule type" value="Genomic_DNA"/>
</dbReference>
<name>A0A918YQK5_9ACTN</name>
<gene>
    <name evidence="2" type="ORF">GCM10010339_77600</name>
</gene>
<reference evidence="2" key="2">
    <citation type="submission" date="2020-09" db="EMBL/GenBank/DDBJ databases">
        <authorList>
            <person name="Sun Q."/>
            <person name="Ohkuma M."/>
        </authorList>
    </citation>
    <scope>NUCLEOTIDE SEQUENCE</scope>
    <source>
        <strain evidence="2">JCM 4714</strain>
    </source>
</reference>
<dbReference type="Proteomes" id="UP000655443">
    <property type="component" value="Unassembled WGS sequence"/>
</dbReference>
<evidence type="ECO:0000256" key="1">
    <source>
        <dbReference type="SAM" id="MobiDB-lite"/>
    </source>
</evidence>